<dbReference type="GO" id="GO:0043005">
    <property type="term" value="C:neuron projection"/>
    <property type="evidence" value="ECO:0007669"/>
    <property type="project" value="TreeGrafter"/>
</dbReference>
<dbReference type="AlphaFoldDB" id="A0AAV1KMJ6"/>
<dbReference type="Pfam" id="PF14782">
    <property type="entry name" value="BBS2_GAE"/>
    <property type="match status" value="1"/>
</dbReference>
<comment type="subcellular location">
    <subcellularLocation>
        <location evidence="1">Cell projection</location>
        <location evidence="1">Cilium</location>
    </subcellularLocation>
    <subcellularLocation>
        <location evidence="2">Cytoplasm</location>
        <location evidence="2">Cytoskeleton</location>
    </subcellularLocation>
</comment>
<dbReference type="GO" id="GO:1905515">
    <property type="term" value="P:non-motile cilium assembly"/>
    <property type="evidence" value="ECO:0007669"/>
    <property type="project" value="InterPro"/>
</dbReference>
<keyword evidence="4" id="KW-0969">Cilium</keyword>
<feature type="domain" description="BBS2 GAE" evidence="8">
    <location>
        <begin position="387"/>
        <end position="474"/>
    </location>
</feature>
<evidence type="ECO:0000259" key="9">
    <source>
        <dbReference type="Pfam" id="PF14783"/>
    </source>
</evidence>
<dbReference type="InterPro" id="IPR029430">
    <property type="entry name" value="BBS2_N"/>
</dbReference>
<comment type="caution">
    <text evidence="11">The sequence shown here is derived from an EMBL/GenBank/DDBJ whole genome shotgun (WGS) entry which is preliminary data.</text>
</comment>
<dbReference type="GO" id="GO:0016020">
    <property type="term" value="C:membrane"/>
    <property type="evidence" value="ECO:0007669"/>
    <property type="project" value="TreeGrafter"/>
</dbReference>
<reference evidence="11 12" key="1">
    <citation type="submission" date="2023-11" db="EMBL/GenBank/DDBJ databases">
        <authorList>
            <person name="Hedman E."/>
            <person name="Englund M."/>
            <person name="Stromberg M."/>
            <person name="Nyberg Akerstrom W."/>
            <person name="Nylinder S."/>
            <person name="Jareborg N."/>
            <person name="Kallberg Y."/>
            <person name="Kronander E."/>
        </authorList>
    </citation>
    <scope>NUCLEOTIDE SEQUENCE [LARGE SCALE GENOMIC DNA]</scope>
</reference>
<dbReference type="SUPFAM" id="SSF50978">
    <property type="entry name" value="WD40 repeat-like"/>
    <property type="match status" value="1"/>
</dbReference>
<sequence>MQTSTVQPVFKLELNHKVTPSVVTIAKYDGTHPCLTASAGYDKIIIHHPYGEIASGRAQRSHAHGEVSELNVSQAVIALAAGPLKPDSPRDILLIGSPSQILAYDVHDNSDLFFKEAPDGVNILITGIFGKYHEMLAIVGGNSSVQGLNWEGNEVFWNVVSGKVCSMITFDFDKDGENELLIGCDDSYIRVLKNNQFIIELAETGPVTCLSPISEVRFAYGLANGTIGIYEEGLRLWRVKSKQNAIALQSSGESLACAWANGRLDWRDSSSGRVLRRVQMRAGAAAMMLADYRSIGSPDLICVSDRGEVLGYPPYHENVGFNATSMKLPSEEDRLAITELLNKKQALMVELQHYEANAANAGLDPDERPATGMPTNTRLQVAVSPDEDKGCLNLAISTNNETIVRAALVLAEGIFDTGETLARHPPLHLLRSILHAPLKPPRDVPVDVHIKALVGYVDSEQYHIFELTKHLPRFSMYTLAPSTLVKNKTDSYVTFRIMERIQRICIWINQNFLLEQEVEIENENTKDLFISFLCLRDRSHLDMSFAADGIVKFTTSDIGLAGDLIQSLATYLNLSDLQRDHDNRIQDSPSLLDDSKATLQISQPNLNDHNDAMSPFEIPHVTSHNATLSPAIPQLDLDFENLDSTIDDISYIDLHNVTPPAANETKSNVNYYNPIPSTSGILSPVKTHIENIEKVTVKDLLPLPKKCEQKNIKAMRNQHVTVIIGTPNKIVLFEKEQKS</sequence>
<evidence type="ECO:0008006" key="13">
    <source>
        <dbReference type="Google" id="ProtNLM"/>
    </source>
</evidence>
<dbReference type="InterPro" id="IPR029333">
    <property type="entry name" value="BBS2_GAE_dom"/>
</dbReference>
<keyword evidence="12" id="KW-1185">Reference proteome</keyword>
<evidence type="ECO:0000256" key="1">
    <source>
        <dbReference type="ARBA" id="ARBA00004138"/>
    </source>
</evidence>
<evidence type="ECO:0000259" key="7">
    <source>
        <dbReference type="Pfam" id="PF14781"/>
    </source>
</evidence>
<dbReference type="EMBL" id="CAVLGL010000068">
    <property type="protein sequence ID" value="CAK1584288.1"/>
    <property type="molecule type" value="Genomic_DNA"/>
</dbReference>
<evidence type="ECO:0000256" key="4">
    <source>
        <dbReference type="ARBA" id="ARBA00023069"/>
    </source>
</evidence>
<dbReference type="GO" id="GO:0031514">
    <property type="term" value="C:motile cilium"/>
    <property type="evidence" value="ECO:0007669"/>
    <property type="project" value="TreeGrafter"/>
</dbReference>
<dbReference type="Pfam" id="PF23350">
    <property type="entry name" value="BBS2_pf"/>
    <property type="match status" value="1"/>
</dbReference>
<feature type="domain" description="BBS2 platform" evidence="10">
    <location>
        <begin position="490"/>
        <end position="572"/>
    </location>
</feature>
<evidence type="ECO:0000256" key="3">
    <source>
        <dbReference type="ARBA" id="ARBA00022490"/>
    </source>
</evidence>
<evidence type="ECO:0000259" key="8">
    <source>
        <dbReference type="Pfam" id="PF14782"/>
    </source>
</evidence>
<keyword evidence="5" id="KW-0206">Cytoskeleton</keyword>
<dbReference type="InterPro" id="IPR036322">
    <property type="entry name" value="WD40_repeat_dom_sf"/>
</dbReference>
<evidence type="ECO:0000259" key="10">
    <source>
        <dbReference type="Pfam" id="PF23350"/>
    </source>
</evidence>
<keyword evidence="3" id="KW-0963">Cytoplasm</keyword>
<organism evidence="11 12">
    <name type="scientific">Parnassius mnemosyne</name>
    <name type="common">clouded apollo</name>
    <dbReference type="NCBI Taxonomy" id="213953"/>
    <lineage>
        <taxon>Eukaryota</taxon>
        <taxon>Metazoa</taxon>
        <taxon>Ecdysozoa</taxon>
        <taxon>Arthropoda</taxon>
        <taxon>Hexapoda</taxon>
        <taxon>Insecta</taxon>
        <taxon>Pterygota</taxon>
        <taxon>Neoptera</taxon>
        <taxon>Endopterygota</taxon>
        <taxon>Lepidoptera</taxon>
        <taxon>Glossata</taxon>
        <taxon>Ditrysia</taxon>
        <taxon>Papilionoidea</taxon>
        <taxon>Papilionidae</taxon>
        <taxon>Parnassiinae</taxon>
        <taxon>Parnassini</taxon>
        <taxon>Parnassius</taxon>
        <taxon>Driopa</taxon>
    </lineage>
</organism>
<dbReference type="Pfam" id="PF14783">
    <property type="entry name" value="BBS2_Mid"/>
    <property type="match status" value="1"/>
</dbReference>
<feature type="domain" description="Ciliary BBSome complex subunit 2 middle region" evidence="9">
    <location>
        <begin position="166"/>
        <end position="267"/>
    </location>
</feature>
<evidence type="ECO:0000256" key="5">
    <source>
        <dbReference type="ARBA" id="ARBA00023212"/>
    </source>
</evidence>
<gene>
    <name evidence="11" type="ORF">PARMNEM_LOCUS5571</name>
</gene>
<dbReference type="GO" id="GO:0034464">
    <property type="term" value="C:BBSome"/>
    <property type="evidence" value="ECO:0007669"/>
    <property type="project" value="InterPro"/>
</dbReference>
<evidence type="ECO:0000313" key="11">
    <source>
        <dbReference type="EMBL" id="CAK1584288.1"/>
    </source>
</evidence>
<dbReference type="PANTHER" id="PTHR32465:SF0">
    <property type="entry name" value="BARDET-BIEDL SYNDROME 2 PROTEIN"/>
    <property type="match status" value="1"/>
</dbReference>
<dbReference type="InterPro" id="IPR016616">
    <property type="entry name" value="Bardet-Biedl_syndrome_2_prot"/>
</dbReference>
<feature type="domain" description="Ciliary BBSome complex subunit 2 N-terminal" evidence="7">
    <location>
        <begin position="24"/>
        <end position="127"/>
    </location>
</feature>
<evidence type="ECO:0000256" key="6">
    <source>
        <dbReference type="ARBA" id="ARBA00023273"/>
    </source>
</evidence>
<dbReference type="GO" id="GO:0036064">
    <property type="term" value="C:ciliary basal body"/>
    <property type="evidence" value="ECO:0007669"/>
    <property type="project" value="TreeGrafter"/>
</dbReference>
<dbReference type="PANTHER" id="PTHR32465">
    <property type="entry name" value="BARDET-BIEDL SYNDROME 2 PROTEIN"/>
    <property type="match status" value="1"/>
</dbReference>
<evidence type="ECO:0000256" key="2">
    <source>
        <dbReference type="ARBA" id="ARBA00004245"/>
    </source>
</evidence>
<dbReference type="Pfam" id="PF14781">
    <property type="entry name" value="BBS2_N"/>
    <property type="match status" value="1"/>
</dbReference>
<dbReference type="Gene3D" id="2.130.10.10">
    <property type="entry name" value="YVTN repeat-like/Quinoprotein amine dehydrogenase"/>
    <property type="match status" value="1"/>
</dbReference>
<proteinExistence type="predicted"/>
<keyword evidence="6" id="KW-0966">Cell projection</keyword>
<accession>A0AAV1KMJ6</accession>
<dbReference type="InterPro" id="IPR055379">
    <property type="entry name" value="BBS2_pf_dom"/>
</dbReference>
<dbReference type="InterPro" id="IPR029429">
    <property type="entry name" value="BBS2_Mid"/>
</dbReference>
<protein>
    <recommendedName>
        <fullName evidence="13">Bardet-Biedl syndrome 2 protein homolog</fullName>
    </recommendedName>
</protein>
<evidence type="ECO:0000313" key="12">
    <source>
        <dbReference type="Proteomes" id="UP001314205"/>
    </source>
</evidence>
<dbReference type="InterPro" id="IPR015943">
    <property type="entry name" value="WD40/YVTN_repeat-like_dom_sf"/>
</dbReference>
<dbReference type="Proteomes" id="UP001314205">
    <property type="component" value="Unassembled WGS sequence"/>
</dbReference>
<name>A0AAV1KMJ6_9NEOP</name>